<evidence type="ECO:0000313" key="3">
    <source>
        <dbReference type="Proteomes" id="UP001299876"/>
    </source>
</evidence>
<protein>
    <recommendedName>
        <fullName evidence="4">DUF4234 domain-containing protein</fullName>
    </recommendedName>
</protein>
<keyword evidence="1" id="KW-0812">Transmembrane</keyword>
<accession>A0ABT0F355</accession>
<sequence length="185" mass="20881">MIADPYAPPAATLHDAAPTSPAFYVVSKSKFAMLFVATNGFYIAYWLYKNWKLHRAAGNKVLPLVRTIFGVFFIYSLFTRIDRRIKASGREFRWFPRSLALAFIVVACTSSAAVWIQDFHIQFAMSLLVLLLQIFCLLSAQAAINYSENDSEGHTNSALTFANGVWIGLGLCFWTLLFLTYFLLP</sequence>
<evidence type="ECO:0008006" key="4">
    <source>
        <dbReference type="Google" id="ProtNLM"/>
    </source>
</evidence>
<evidence type="ECO:0000313" key="2">
    <source>
        <dbReference type="EMBL" id="MCK1792437.1"/>
    </source>
</evidence>
<name>A0ABT0F355_9PSED</name>
<dbReference type="RefSeq" id="WP_247292675.1">
    <property type="nucleotide sequence ID" value="NZ_JAKNRW010000019.1"/>
</dbReference>
<keyword evidence="3" id="KW-1185">Reference proteome</keyword>
<feature type="transmembrane region" description="Helical" evidence="1">
    <location>
        <begin position="60"/>
        <end position="78"/>
    </location>
</feature>
<gene>
    <name evidence="2" type="ORF">L9059_20080</name>
</gene>
<keyword evidence="1" id="KW-0472">Membrane</keyword>
<organism evidence="2 3">
    <name type="scientific">Pseudomonas violetae</name>
    <dbReference type="NCBI Taxonomy" id="2915813"/>
    <lineage>
        <taxon>Bacteria</taxon>
        <taxon>Pseudomonadati</taxon>
        <taxon>Pseudomonadota</taxon>
        <taxon>Gammaproteobacteria</taxon>
        <taxon>Pseudomonadales</taxon>
        <taxon>Pseudomonadaceae</taxon>
        <taxon>Pseudomonas</taxon>
    </lineage>
</organism>
<proteinExistence type="predicted"/>
<feature type="transmembrane region" description="Helical" evidence="1">
    <location>
        <begin position="31"/>
        <end position="48"/>
    </location>
</feature>
<evidence type="ECO:0000256" key="1">
    <source>
        <dbReference type="SAM" id="Phobius"/>
    </source>
</evidence>
<feature type="transmembrane region" description="Helical" evidence="1">
    <location>
        <begin position="123"/>
        <end position="144"/>
    </location>
</feature>
<reference evidence="2 3" key="1">
    <citation type="submission" date="2022-02" db="EMBL/GenBank/DDBJ databases">
        <title>Comparative genomics of the first Antarctic Pseudomonas spp. capable of biotransforming 2,4,6-Trinitrotoluene.</title>
        <authorList>
            <person name="Cabrera M.A."/>
            <person name="Marquez S.L."/>
            <person name="Perez-Donoso J.M."/>
        </authorList>
    </citation>
    <scope>NUCLEOTIDE SEQUENCE [LARGE SCALE GENOMIC DNA]</scope>
    <source>
        <strain evidence="2 3">TNT19</strain>
    </source>
</reference>
<feature type="transmembrane region" description="Helical" evidence="1">
    <location>
        <begin position="98"/>
        <end position="116"/>
    </location>
</feature>
<keyword evidence="1" id="KW-1133">Transmembrane helix</keyword>
<feature type="transmembrane region" description="Helical" evidence="1">
    <location>
        <begin position="164"/>
        <end position="184"/>
    </location>
</feature>
<comment type="caution">
    <text evidence="2">The sequence shown here is derived from an EMBL/GenBank/DDBJ whole genome shotgun (WGS) entry which is preliminary data.</text>
</comment>
<dbReference type="Proteomes" id="UP001299876">
    <property type="component" value="Unassembled WGS sequence"/>
</dbReference>
<dbReference type="EMBL" id="JAKNRW010000019">
    <property type="protein sequence ID" value="MCK1792437.1"/>
    <property type="molecule type" value="Genomic_DNA"/>
</dbReference>